<dbReference type="InterPro" id="IPR019903">
    <property type="entry name" value="RIC_family"/>
</dbReference>
<dbReference type="Gene3D" id="1.20.120.520">
    <property type="entry name" value="nmb1532 protein domain like"/>
    <property type="match status" value="1"/>
</dbReference>
<keyword evidence="2" id="KW-0963">Cytoplasm</keyword>
<evidence type="ECO:0000256" key="4">
    <source>
        <dbReference type="ARBA" id="ARBA00023004"/>
    </source>
</evidence>
<feature type="domain" description="Hemerythrin-like" evidence="5">
    <location>
        <begin position="71"/>
        <end position="213"/>
    </location>
</feature>
<evidence type="ECO:0000259" key="5">
    <source>
        <dbReference type="Pfam" id="PF01814"/>
    </source>
</evidence>
<dbReference type="GO" id="GO:0005737">
    <property type="term" value="C:cytoplasm"/>
    <property type="evidence" value="ECO:0007669"/>
    <property type="project" value="UniProtKB-SubCell"/>
</dbReference>
<keyword evidence="4" id="KW-0408">Iron</keyword>
<keyword evidence="3" id="KW-0479">Metal-binding</keyword>
<protein>
    <submittedName>
        <fullName evidence="6">Iron-sulfur cluster repair di-iron protein</fullName>
    </submittedName>
</protein>
<dbReference type="GO" id="GO:0046872">
    <property type="term" value="F:metal ion binding"/>
    <property type="evidence" value="ECO:0007669"/>
    <property type="project" value="UniProtKB-KW"/>
</dbReference>
<gene>
    <name evidence="6" type="primary">ric</name>
    <name evidence="6" type="ORF">HF295_07150</name>
</gene>
<proteinExistence type="predicted"/>
<dbReference type="Pfam" id="PF01814">
    <property type="entry name" value="Hemerythrin"/>
    <property type="match status" value="1"/>
</dbReference>
<dbReference type="Pfam" id="PF04405">
    <property type="entry name" value="ScdA_N"/>
    <property type="match status" value="1"/>
</dbReference>
<reference evidence="6 7" key="1">
    <citation type="submission" date="2020-04" db="EMBL/GenBank/DDBJ databases">
        <authorList>
            <person name="Zheng R.K."/>
            <person name="Sun C.M."/>
        </authorList>
    </citation>
    <scope>NUCLEOTIDE SEQUENCE [LARGE SCALE GENOMIC DNA]</scope>
    <source>
        <strain evidence="7">zrk29</strain>
    </source>
</reference>
<name>A0A7L6N8W1_9MOLU</name>
<dbReference type="Proteomes" id="UP000512167">
    <property type="component" value="Chromosome"/>
</dbReference>
<evidence type="ECO:0000313" key="6">
    <source>
        <dbReference type="EMBL" id="QLY40994.1"/>
    </source>
</evidence>
<comment type="subcellular location">
    <subcellularLocation>
        <location evidence="1">Cytoplasm</location>
    </subcellularLocation>
</comment>
<evidence type="ECO:0000256" key="3">
    <source>
        <dbReference type="ARBA" id="ARBA00022723"/>
    </source>
</evidence>
<dbReference type="InterPro" id="IPR012312">
    <property type="entry name" value="Hemerythrin-like"/>
</dbReference>
<evidence type="ECO:0000313" key="7">
    <source>
        <dbReference type="Proteomes" id="UP000512167"/>
    </source>
</evidence>
<sequence>MVSKFPKAADIFHKNKIDYCCGGHRSLKEVTKDQNINLNDLIFNLEDYYNKMSVNTTTDWNKAPYDQLVNHILQEHHAFLHTNLPIIGEHIKTILRVHGENHPELMALYQNFQQLKTELEMHLIKEETIQYPAIEAYLQSHKKEDLEKAIHVIDDLEDEHEVAGSLLKTINQLTNNYQRPEDGCETFDKTYQMLDQLEKNTFTHIHLENNILFIRLKEEI</sequence>
<evidence type="ECO:0000256" key="1">
    <source>
        <dbReference type="ARBA" id="ARBA00004496"/>
    </source>
</evidence>
<keyword evidence="7" id="KW-1185">Reference proteome</keyword>
<evidence type="ECO:0000256" key="2">
    <source>
        <dbReference type="ARBA" id="ARBA00022490"/>
    </source>
</evidence>
<dbReference type="PANTHER" id="PTHR36438:SF1">
    <property type="entry name" value="IRON-SULFUR CLUSTER REPAIR PROTEIN YTFE"/>
    <property type="match status" value="1"/>
</dbReference>
<dbReference type="EMBL" id="CP051151">
    <property type="protein sequence ID" value="QLY40994.1"/>
    <property type="molecule type" value="Genomic_DNA"/>
</dbReference>
<dbReference type="PANTHER" id="PTHR36438">
    <property type="entry name" value="IRON-SULFUR CLUSTER REPAIR PROTEIN YTFE"/>
    <property type="match status" value="1"/>
</dbReference>
<dbReference type="NCBIfam" id="TIGR03652">
    <property type="entry name" value="FeS_repair_RIC"/>
    <property type="match status" value="1"/>
</dbReference>
<dbReference type="KEGG" id="tbk:HF295_07150"/>
<dbReference type="RefSeq" id="WP_312032612.1">
    <property type="nucleotide sequence ID" value="NZ_CP051151.1"/>
</dbReference>
<accession>A0A7L6N8W1</accession>
<organism evidence="6 7">
    <name type="scientific">Hujiaoplasma nucleasis</name>
    <dbReference type="NCBI Taxonomy" id="2725268"/>
    <lineage>
        <taxon>Bacteria</taxon>
        <taxon>Bacillati</taxon>
        <taxon>Mycoplasmatota</taxon>
        <taxon>Mollicutes</taxon>
        <taxon>Candidatus Izemoplasmatales</taxon>
        <taxon>Hujiaoplasmataceae</taxon>
        <taxon>Hujiaoplasma</taxon>
    </lineage>
</organism>
<dbReference type="AlphaFoldDB" id="A0A7L6N8W1"/>